<protein>
    <recommendedName>
        <fullName evidence="6">Ankyrin repeat protein</fullName>
    </recommendedName>
</protein>
<dbReference type="AlphaFoldDB" id="A0A9P9IWG0"/>
<feature type="repeat" description="ANK" evidence="3">
    <location>
        <begin position="494"/>
        <end position="526"/>
    </location>
</feature>
<name>A0A9P9IWG0_9PLEO</name>
<evidence type="ECO:0000256" key="3">
    <source>
        <dbReference type="PROSITE-ProRule" id="PRU00023"/>
    </source>
</evidence>
<dbReference type="Pfam" id="PF00023">
    <property type="entry name" value="Ank"/>
    <property type="match status" value="1"/>
</dbReference>
<dbReference type="PROSITE" id="PS50297">
    <property type="entry name" value="ANK_REP_REGION"/>
    <property type="match status" value="1"/>
</dbReference>
<dbReference type="PANTHER" id="PTHR24198:SF165">
    <property type="entry name" value="ANKYRIN REPEAT-CONTAINING PROTEIN-RELATED"/>
    <property type="match status" value="1"/>
</dbReference>
<keyword evidence="1" id="KW-0677">Repeat</keyword>
<dbReference type="SMART" id="SM00248">
    <property type="entry name" value="ANK"/>
    <property type="match status" value="9"/>
</dbReference>
<evidence type="ECO:0008006" key="6">
    <source>
        <dbReference type="Google" id="ProtNLM"/>
    </source>
</evidence>
<accession>A0A9P9IWG0</accession>
<keyword evidence="2 3" id="KW-0040">ANK repeat</keyword>
<dbReference type="PROSITE" id="PS50088">
    <property type="entry name" value="ANK_REPEAT"/>
    <property type="match status" value="1"/>
</dbReference>
<organism evidence="4 5">
    <name type="scientific">Dendryphion nanum</name>
    <dbReference type="NCBI Taxonomy" id="256645"/>
    <lineage>
        <taxon>Eukaryota</taxon>
        <taxon>Fungi</taxon>
        <taxon>Dikarya</taxon>
        <taxon>Ascomycota</taxon>
        <taxon>Pezizomycotina</taxon>
        <taxon>Dothideomycetes</taxon>
        <taxon>Pleosporomycetidae</taxon>
        <taxon>Pleosporales</taxon>
        <taxon>Torulaceae</taxon>
        <taxon>Dendryphion</taxon>
    </lineage>
</organism>
<dbReference type="InterPro" id="IPR002110">
    <property type="entry name" value="Ankyrin_rpt"/>
</dbReference>
<comment type="caution">
    <text evidence="4">The sequence shown here is derived from an EMBL/GenBank/DDBJ whole genome shotgun (WGS) entry which is preliminary data.</text>
</comment>
<gene>
    <name evidence="4" type="ORF">B0J11DRAFT_609740</name>
</gene>
<dbReference type="OrthoDB" id="4772757at2759"/>
<reference evidence="4" key="1">
    <citation type="journal article" date="2021" name="Nat. Commun.">
        <title>Genetic determinants of endophytism in the Arabidopsis root mycobiome.</title>
        <authorList>
            <person name="Mesny F."/>
            <person name="Miyauchi S."/>
            <person name="Thiergart T."/>
            <person name="Pickel B."/>
            <person name="Atanasova L."/>
            <person name="Karlsson M."/>
            <person name="Huettel B."/>
            <person name="Barry K.W."/>
            <person name="Haridas S."/>
            <person name="Chen C."/>
            <person name="Bauer D."/>
            <person name="Andreopoulos W."/>
            <person name="Pangilinan J."/>
            <person name="LaButti K."/>
            <person name="Riley R."/>
            <person name="Lipzen A."/>
            <person name="Clum A."/>
            <person name="Drula E."/>
            <person name="Henrissat B."/>
            <person name="Kohler A."/>
            <person name="Grigoriev I.V."/>
            <person name="Martin F.M."/>
            <person name="Hacquard S."/>
        </authorList>
    </citation>
    <scope>NUCLEOTIDE SEQUENCE</scope>
    <source>
        <strain evidence="4">MPI-CAGE-CH-0243</strain>
    </source>
</reference>
<dbReference type="PANTHER" id="PTHR24198">
    <property type="entry name" value="ANKYRIN REPEAT AND PROTEIN KINASE DOMAIN-CONTAINING PROTEIN"/>
    <property type="match status" value="1"/>
</dbReference>
<dbReference type="SUPFAM" id="SSF48403">
    <property type="entry name" value="Ankyrin repeat"/>
    <property type="match status" value="3"/>
</dbReference>
<dbReference type="Proteomes" id="UP000700596">
    <property type="component" value="Unassembled WGS sequence"/>
</dbReference>
<evidence type="ECO:0000313" key="4">
    <source>
        <dbReference type="EMBL" id="KAH7138138.1"/>
    </source>
</evidence>
<dbReference type="Gene3D" id="1.25.40.20">
    <property type="entry name" value="Ankyrin repeat-containing domain"/>
    <property type="match status" value="3"/>
</dbReference>
<evidence type="ECO:0000256" key="2">
    <source>
        <dbReference type="ARBA" id="ARBA00023043"/>
    </source>
</evidence>
<dbReference type="InterPro" id="IPR036770">
    <property type="entry name" value="Ankyrin_rpt-contain_sf"/>
</dbReference>
<keyword evidence="5" id="KW-1185">Reference proteome</keyword>
<proteinExistence type="predicted"/>
<evidence type="ECO:0000256" key="1">
    <source>
        <dbReference type="ARBA" id="ARBA00022737"/>
    </source>
</evidence>
<sequence>MSFSELPSVLAEDILEMVVATTSSLFEILSMRIVNKFFDHGITKFFARMHMHGSRRSTTTPYRAWIDEIPESFRFRLIRAYLGEGDHRDTHLVSKMHAAVDFLWENLEGDEKPPSRHVLLESVCKALVFNGYHYHIFGHKRPPKPEKGYNVKEKLMHRTCFALASAIGYPNLQKTMLKNGIVKIQDKCQYLGHPLDTAIRFGNRECVSLICERGDQDVDSRTDPIVDATKDAAREGHTLTVLEVLKLWDYSTEDSYGTYSTKTEKRLSRDELGSICNAAADFGRWDIVNHFLDTFTTDMDWIHVMNLASRYGNDGLVRRLIDLSVNPWEWYDTTPRLMAKTHFPPSLTYPLREAVLGGQLKTCELLLQHRASHYLPDIGIATLWHEATTENRFDVFQYLYRQGVLWNNALLGVLPLASEKGSLAIARFAVQERLDRTSLMIESPDKSTEWPLQDCVRFLSLLRGIIRNHINIVSCLISEVGVDISNSPSGWVDLELTPLILAVDAGHLEMVYLLLQSGAEPFEEDSFDLQTSQNYRNARQERLHSMSKRLGFVKGFEGDYIGSQYQVEEAYWAACQRPSSLGRKVIEGCFFEREVSSAILKICSGESVDLRFIHMLKSFNDYGPSDFAQLHLPDAFSVRMIRQYIEDNGRGTIPIVSYIYDVAENLFYMSEKNIFDRNGWVKEVLEAMVVRNESCSSSGDLLGYFERLDDKIMREKSIQTSSFVISIIRKHVDIEKEMIRAPDLVDINAECPYLGNPLKVAAWLGHTGTVERLLDAGAQDATRGGAAKDIAQLAAEGGHLKLIEVLYADWYEISTSIDATTGAIYGAEKNGRFDILNHILDHYQPSRPVRAYWSSARRNPELDLVYRPVNVHLPIGRWLDVKARTSLCEQASARGDIEFVQRMLGSFTRLQSDYAYRSCLGAAIENRHYEICRLYLETFTEWHLRQCKDYYPISHARGGSVEILELCMRHNAKFWYESVMLPIAAECGNLDMVKHLLGRRFHTSTANPKALSYFSLLAAIARNQLDTVRFLYDRIKTIWGVFHEEMAPWNIAGAPLVIAIDSGNQEVAHIILELEGCSIISTLAQVDFSLAGRKARASLFRSYRQRLTNKKLEFPRWSSYIAPQWKVESILKTLYEGTSE</sequence>
<dbReference type="EMBL" id="JAGMWT010000001">
    <property type="protein sequence ID" value="KAH7138138.1"/>
    <property type="molecule type" value="Genomic_DNA"/>
</dbReference>
<evidence type="ECO:0000313" key="5">
    <source>
        <dbReference type="Proteomes" id="UP000700596"/>
    </source>
</evidence>